<reference evidence="1 2" key="2">
    <citation type="journal article" date="2009" name="PLoS ONE">
        <title>The photosynthetic apparatus and its regulation in the aerobic gammaproteobacterium Congregibacter litoralis gen. nov., sp. nov.</title>
        <authorList>
            <person name="Spring S."/>
            <person name="Lunsdorf H."/>
            <person name="Fuchs B.M."/>
            <person name="Tindall B.J."/>
        </authorList>
    </citation>
    <scope>NUCLEOTIDE SEQUENCE [LARGE SCALE GENOMIC DNA]</scope>
    <source>
        <strain evidence="1">KT71</strain>
    </source>
</reference>
<sequence>MTTSRHGISRGARLFSWRGGLLGACLLLVTACSSTTLVYNRLDTILPWYLGRYVDLTRSQSRAFDVGLEVILDWHRREELPRYVDFLDSVEQDLESPFTVATLESYADRAEEAWFRIRDPGLEQLLELGASLSDKQIRDFMKVMEKKQRKYERKYLDRDDEEMRDDAFENLEETLEDYLGRLNDAQSDRLRVAADELLRSDEVWLGERRAWMAALDRELEREPGWQQRVTTIVRDWEDNLDPDVQALYDRNRSIVLWAIVDVVNTRSEKQDERLRKKIADFKEDFELLISQAKASEQGQELLRNDALLRPLWIPRQELFGMIKTKALTSASAYFESFTAPGSG</sequence>
<proteinExistence type="predicted"/>
<name>A4A8Z7_9GAMM</name>
<dbReference type="Proteomes" id="UP000019205">
    <property type="component" value="Chromosome"/>
</dbReference>
<evidence type="ECO:0008006" key="3">
    <source>
        <dbReference type="Google" id="ProtNLM"/>
    </source>
</evidence>
<protein>
    <recommendedName>
        <fullName evidence="3">Lipoprotein</fullName>
    </recommendedName>
</protein>
<dbReference type="EMBL" id="AAOA02000002">
    <property type="protein sequence ID" value="EAQ97539.2"/>
    <property type="molecule type" value="Genomic_DNA"/>
</dbReference>
<comment type="caution">
    <text evidence="1">The sequence shown here is derived from an EMBL/GenBank/DDBJ whole genome shotgun (WGS) entry which is preliminary data.</text>
</comment>
<dbReference type="HOGENOM" id="CLU_061560_0_0_6"/>
<evidence type="ECO:0000313" key="2">
    <source>
        <dbReference type="Proteomes" id="UP000019205"/>
    </source>
</evidence>
<reference evidence="1 2" key="1">
    <citation type="journal article" date="2007" name="Proc. Natl. Acad. Sci. U.S.A.">
        <title>Characterization of a marine gammaproteobacterium capable of aerobic anoxygenic photosynthesis.</title>
        <authorList>
            <person name="Fuchs B.M."/>
            <person name="Spring S."/>
            <person name="Teeling H."/>
            <person name="Quast C."/>
            <person name="Wulf J."/>
            <person name="Schattenhofer M."/>
            <person name="Yan S."/>
            <person name="Ferriera S."/>
            <person name="Johnson J."/>
            <person name="Glockner F.O."/>
            <person name="Amann R."/>
        </authorList>
    </citation>
    <scope>NUCLEOTIDE SEQUENCE [LARGE SCALE GENOMIC DNA]</scope>
    <source>
        <strain evidence="1">KT71</strain>
    </source>
</reference>
<dbReference type="AlphaFoldDB" id="A4A8Z7"/>
<accession>A4A8Z7</accession>
<keyword evidence="2" id="KW-1185">Reference proteome</keyword>
<organism evidence="1 2">
    <name type="scientific">Congregibacter litoralis KT71</name>
    <dbReference type="NCBI Taxonomy" id="314285"/>
    <lineage>
        <taxon>Bacteria</taxon>
        <taxon>Pseudomonadati</taxon>
        <taxon>Pseudomonadota</taxon>
        <taxon>Gammaproteobacteria</taxon>
        <taxon>Cellvibrionales</taxon>
        <taxon>Halieaceae</taxon>
        <taxon>Congregibacter</taxon>
    </lineage>
</organism>
<dbReference type="STRING" id="314285.KT71_04500"/>
<dbReference type="Pfam" id="PF19795">
    <property type="entry name" value="DUF6279"/>
    <property type="match status" value="1"/>
</dbReference>
<dbReference type="eggNOG" id="ENOG5032RT1">
    <property type="taxonomic scope" value="Bacteria"/>
</dbReference>
<evidence type="ECO:0000313" key="1">
    <source>
        <dbReference type="EMBL" id="EAQ97539.2"/>
    </source>
</evidence>
<dbReference type="PROSITE" id="PS51257">
    <property type="entry name" value="PROKAR_LIPOPROTEIN"/>
    <property type="match status" value="1"/>
</dbReference>
<dbReference type="RefSeq" id="WP_023659777.1">
    <property type="nucleotide sequence ID" value="NZ_CM002299.1"/>
</dbReference>
<gene>
    <name evidence="1" type="ORF">KT71_04500</name>
</gene>